<dbReference type="InterPro" id="IPR020013">
    <property type="entry name" value="Flagellar_FlgE/F/G"/>
</dbReference>
<dbReference type="RefSeq" id="WP_127027969.1">
    <property type="nucleotide sequence ID" value="NZ_RYFG02000104.1"/>
</dbReference>
<evidence type="ECO:0000313" key="10">
    <source>
        <dbReference type="EMBL" id="TRW93027.1"/>
    </source>
</evidence>
<dbReference type="SUPFAM" id="SSF117143">
    <property type="entry name" value="Flagellar hook protein flgE"/>
    <property type="match status" value="1"/>
</dbReference>
<protein>
    <recommendedName>
        <fullName evidence="3 5">Flagellar hook protein FlgE</fullName>
    </recommendedName>
</protein>
<name>A0ABY3C8T0_9GAMM</name>
<keyword evidence="10" id="KW-0966">Cell projection</keyword>
<comment type="similarity">
    <text evidence="2 5">Belongs to the flagella basal body rod proteins family.</text>
</comment>
<dbReference type="InterPro" id="IPR010930">
    <property type="entry name" value="Flg_bb/hook_C_dom"/>
</dbReference>
<keyword evidence="4 5" id="KW-0975">Bacterial flagellum</keyword>
<evidence type="ECO:0000256" key="4">
    <source>
        <dbReference type="ARBA" id="ARBA00023143"/>
    </source>
</evidence>
<evidence type="ECO:0000256" key="3">
    <source>
        <dbReference type="ARBA" id="ARBA00019015"/>
    </source>
</evidence>
<evidence type="ECO:0000256" key="2">
    <source>
        <dbReference type="ARBA" id="ARBA00009677"/>
    </source>
</evidence>
<keyword evidence="10" id="KW-0969">Cilium</keyword>
<evidence type="ECO:0000259" key="7">
    <source>
        <dbReference type="Pfam" id="PF06429"/>
    </source>
</evidence>
<evidence type="ECO:0000256" key="1">
    <source>
        <dbReference type="ARBA" id="ARBA00004117"/>
    </source>
</evidence>
<comment type="caution">
    <text evidence="10">The sequence shown here is derived from an EMBL/GenBank/DDBJ whole genome shotgun (WGS) entry which is preliminary data.</text>
</comment>
<dbReference type="NCBIfam" id="NF004238">
    <property type="entry name" value="PRK05682.1-1"/>
    <property type="match status" value="1"/>
</dbReference>
<dbReference type="PANTHER" id="PTHR30435:SF1">
    <property type="entry name" value="FLAGELLAR HOOK PROTEIN FLGE"/>
    <property type="match status" value="1"/>
</dbReference>
<dbReference type="InterPro" id="IPR037058">
    <property type="entry name" value="Falgellar_hook_FlgE_sf"/>
</dbReference>
<comment type="subcellular location">
    <subcellularLocation>
        <location evidence="1 5">Bacterial flagellum basal body</location>
    </subcellularLocation>
</comment>
<dbReference type="InterPro" id="IPR011491">
    <property type="entry name" value="FlgE_D2"/>
</dbReference>
<accession>A0ABY3C8T0</accession>
<feature type="domain" description="Flagellar basal-body/hook protein C-terminal" evidence="7">
    <location>
        <begin position="410"/>
        <end position="454"/>
    </location>
</feature>
<dbReference type="Pfam" id="PF22692">
    <property type="entry name" value="LlgE_F_G_D1"/>
    <property type="match status" value="1"/>
</dbReference>
<dbReference type="Proteomes" id="UP000733744">
    <property type="component" value="Unassembled WGS sequence"/>
</dbReference>
<reference evidence="10 11" key="1">
    <citation type="journal article" date="2019" name="Antonie Van Leeuwenhoek">
        <title>Description of 'Ca. Methylobacter oryzae' KRF1, a novel species from the environmentally important Methylobacter clade 2.</title>
        <authorList>
            <person name="Khatri K."/>
            <person name="Mohite J.A."/>
            <person name="Pandit P.S."/>
            <person name="Bahulikar R."/>
            <person name="Rahalkar M.C."/>
        </authorList>
    </citation>
    <scope>NUCLEOTIDE SEQUENCE [LARGE SCALE GENOMIC DNA]</scope>
    <source>
        <strain evidence="10 11">KRF1</strain>
    </source>
</reference>
<dbReference type="Pfam" id="PF00460">
    <property type="entry name" value="Flg_bb_rod"/>
    <property type="match status" value="1"/>
</dbReference>
<dbReference type="Pfam" id="PF07559">
    <property type="entry name" value="FlgE_D2"/>
    <property type="match status" value="1"/>
</dbReference>
<dbReference type="PANTHER" id="PTHR30435">
    <property type="entry name" value="FLAGELLAR PROTEIN"/>
    <property type="match status" value="1"/>
</dbReference>
<evidence type="ECO:0000259" key="9">
    <source>
        <dbReference type="Pfam" id="PF22692"/>
    </source>
</evidence>
<dbReference type="Pfam" id="PF06429">
    <property type="entry name" value="Flg_bbr_C"/>
    <property type="match status" value="1"/>
</dbReference>
<dbReference type="EMBL" id="RYFG02000104">
    <property type="protein sequence ID" value="TRW93027.1"/>
    <property type="molecule type" value="Genomic_DNA"/>
</dbReference>
<gene>
    <name evidence="10" type="ORF">EKO24_013915</name>
</gene>
<proteinExistence type="inferred from homology"/>
<evidence type="ECO:0000256" key="5">
    <source>
        <dbReference type="RuleBase" id="RU362116"/>
    </source>
</evidence>
<feature type="domain" description="Flagellar basal body rod protein N-terminal" evidence="6">
    <location>
        <begin position="5"/>
        <end position="33"/>
    </location>
</feature>
<feature type="domain" description="Flagellar hook protein FlgE/F/G-like D1" evidence="9">
    <location>
        <begin position="83"/>
        <end position="140"/>
    </location>
</feature>
<dbReference type="NCBIfam" id="TIGR03506">
    <property type="entry name" value="FlgEFG_subfam"/>
    <property type="match status" value="1"/>
</dbReference>
<comment type="function">
    <text evidence="5">A flexible structure which links the flagellar filament to the drive apparatus in the basal body.</text>
</comment>
<feature type="domain" description="Flagellar hook protein FlgE D2" evidence="8">
    <location>
        <begin position="180"/>
        <end position="336"/>
    </location>
</feature>
<evidence type="ECO:0000259" key="6">
    <source>
        <dbReference type="Pfam" id="PF00460"/>
    </source>
</evidence>
<dbReference type="Gene3D" id="2.60.98.20">
    <property type="entry name" value="Flagellar hook protein FlgE"/>
    <property type="match status" value="1"/>
</dbReference>
<evidence type="ECO:0000259" key="8">
    <source>
        <dbReference type="Pfam" id="PF07559"/>
    </source>
</evidence>
<sequence>MGFATALSGLKAASTNLQVTGNNIANAQTVGFKESRAEFADVYASSLSGVSKTQPGTGVRVTEVAQQFNQGNIEATQNSLDLAVSGNGFFVLSDNVNLPDPNNPTAPVDPSVPTAYTRNGAFQLNSAGNVVNSEGKYLLAFAPNGTTAAEGFSTGVFRPLTIDTSQGLPSATENIAMKLNLNGAANNPTNTTFDPKDPLSYNNMTSVTTYDTQGNAHIASTYYVKDPAAANAWNAYLFIDGYGITTGGPSTPPLPAPDSSVVGLNMAGDPVPLTFTATGLLDTVGGVTATKVEFGNIDLTQINPNISVKPMAFNLEYAGTTQTATPFSVNALTQDGLPAGNLTGIDVDGTGVVFARYSNGGSKALGQVALARFQSSQALAKLGDTTWAKTSSSGQPIYGAGGDNNFGTIQSSALEGSNVDLSAQLVKLIVAQQSYQANSQAITTEKTLIETILRA</sequence>
<keyword evidence="10" id="KW-0282">Flagellum</keyword>
<dbReference type="InterPro" id="IPR001444">
    <property type="entry name" value="Flag_bb_rod_N"/>
</dbReference>
<keyword evidence="11" id="KW-1185">Reference proteome</keyword>
<organism evidence="10 11">
    <name type="scientific">Candidatus Methylobacter oryzae</name>
    <dbReference type="NCBI Taxonomy" id="2497749"/>
    <lineage>
        <taxon>Bacteria</taxon>
        <taxon>Pseudomonadati</taxon>
        <taxon>Pseudomonadota</taxon>
        <taxon>Gammaproteobacteria</taxon>
        <taxon>Methylococcales</taxon>
        <taxon>Methylococcaceae</taxon>
        <taxon>Methylobacter</taxon>
    </lineage>
</organism>
<dbReference type="InterPro" id="IPR037925">
    <property type="entry name" value="FlgE/F/G-like"/>
</dbReference>
<dbReference type="InterPro" id="IPR053967">
    <property type="entry name" value="LlgE_F_G-like_D1"/>
</dbReference>
<evidence type="ECO:0000313" key="11">
    <source>
        <dbReference type="Proteomes" id="UP000733744"/>
    </source>
</evidence>